<evidence type="ECO:0000313" key="2">
    <source>
        <dbReference type="EMBL" id="KIJ15385.1"/>
    </source>
</evidence>
<reference evidence="2 3" key="1">
    <citation type="submission" date="2014-06" db="EMBL/GenBank/DDBJ databases">
        <authorList>
            <consortium name="DOE Joint Genome Institute"/>
            <person name="Kuo A."/>
            <person name="Kohler A."/>
            <person name="Nagy L.G."/>
            <person name="Floudas D."/>
            <person name="Copeland A."/>
            <person name="Barry K.W."/>
            <person name="Cichocki N."/>
            <person name="Veneault-Fourrey C."/>
            <person name="LaButti K."/>
            <person name="Lindquist E.A."/>
            <person name="Lipzen A."/>
            <person name="Lundell T."/>
            <person name="Morin E."/>
            <person name="Murat C."/>
            <person name="Sun H."/>
            <person name="Tunlid A."/>
            <person name="Henrissat B."/>
            <person name="Grigoriev I.V."/>
            <person name="Hibbett D.S."/>
            <person name="Martin F."/>
            <person name="Nordberg H.P."/>
            <person name="Cantor M.N."/>
            <person name="Hua S.X."/>
        </authorList>
    </citation>
    <scope>NUCLEOTIDE SEQUENCE [LARGE SCALE GENOMIC DNA]</scope>
    <source>
        <strain evidence="2 3">ATCC 200175</strain>
    </source>
</reference>
<keyword evidence="3" id="KW-1185">Reference proteome</keyword>
<accession>A0A0C9TI52</accession>
<feature type="compositionally biased region" description="Acidic residues" evidence="1">
    <location>
        <begin position="157"/>
        <end position="166"/>
    </location>
</feature>
<dbReference type="HOGENOM" id="CLU_064558_0_0_1"/>
<gene>
    <name evidence="2" type="ORF">PAXINDRAFT_180699</name>
</gene>
<feature type="region of interest" description="Disordered" evidence="1">
    <location>
        <begin position="1"/>
        <end position="53"/>
    </location>
</feature>
<feature type="compositionally biased region" description="Acidic residues" evidence="1">
    <location>
        <begin position="83"/>
        <end position="97"/>
    </location>
</feature>
<dbReference type="OrthoDB" id="3268127at2759"/>
<dbReference type="Proteomes" id="UP000053647">
    <property type="component" value="Unassembled WGS sequence"/>
</dbReference>
<feature type="region of interest" description="Disordered" evidence="1">
    <location>
        <begin position="143"/>
        <end position="167"/>
    </location>
</feature>
<evidence type="ECO:0000313" key="3">
    <source>
        <dbReference type="Proteomes" id="UP000053647"/>
    </source>
</evidence>
<feature type="compositionally biased region" description="Basic and acidic residues" evidence="1">
    <location>
        <begin position="70"/>
        <end position="82"/>
    </location>
</feature>
<dbReference type="EMBL" id="KN819337">
    <property type="protein sequence ID" value="KIJ15385.1"/>
    <property type="molecule type" value="Genomic_DNA"/>
</dbReference>
<reference evidence="3" key="2">
    <citation type="submission" date="2015-01" db="EMBL/GenBank/DDBJ databases">
        <title>Evolutionary Origins and Diversification of the Mycorrhizal Mutualists.</title>
        <authorList>
            <consortium name="DOE Joint Genome Institute"/>
            <consortium name="Mycorrhizal Genomics Consortium"/>
            <person name="Kohler A."/>
            <person name="Kuo A."/>
            <person name="Nagy L.G."/>
            <person name="Floudas D."/>
            <person name="Copeland A."/>
            <person name="Barry K.W."/>
            <person name="Cichocki N."/>
            <person name="Veneault-Fourrey C."/>
            <person name="LaButti K."/>
            <person name="Lindquist E.A."/>
            <person name="Lipzen A."/>
            <person name="Lundell T."/>
            <person name="Morin E."/>
            <person name="Murat C."/>
            <person name="Riley R."/>
            <person name="Ohm R."/>
            <person name="Sun H."/>
            <person name="Tunlid A."/>
            <person name="Henrissat B."/>
            <person name="Grigoriev I.V."/>
            <person name="Hibbett D.S."/>
            <person name="Martin F."/>
        </authorList>
    </citation>
    <scope>NUCLEOTIDE SEQUENCE [LARGE SCALE GENOMIC DNA]</scope>
    <source>
        <strain evidence="3">ATCC 200175</strain>
    </source>
</reference>
<feature type="compositionally biased region" description="Basic and acidic residues" evidence="1">
    <location>
        <begin position="212"/>
        <end position="221"/>
    </location>
</feature>
<organism evidence="2 3">
    <name type="scientific">Paxillus involutus ATCC 200175</name>
    <dbReference type="NCBI Taxonomy" id="664439"/>
    <lineage>
        <taxon>Eukaryota</taxon>
        <taxon>Fungi</taxon>
        <taxon>Dikarya</taxon>
        <taxon>Basidiomycota</taxon>
        <taxon>Agaricomycotina</taxon>
        <taxon>Agaricomycetes</taxon>
        <taxon>Agaricomycetidae</taxon>
        <taxon>Boletales</taxon>
        <taxon>Paxilineae</taxon>
        <taxon>Paxillaceae</taxon>
        <taxon>Paxillus</taxon>
    </lineage>
</organism>
<dbReference type="AlphaFoldDB" id="A0A0C9TI52"/>
<sequence>MSSPTSAAQARRRSQYKSAAPRAQISYRSPAAPAKPLFRTGSQTSEDPQKSFLRERFQARCRERAQKLRERAVSSRRSRDAFSDEFMDCDEEEESEDAIMQDELFRRIMQSTNNKKQYAYRVSYSLEVGSSFDPDMEDASVWESELRGHLSSSTEPTPDELEEEELREYAQQCDALDDFTDLDLAVDDFSAFSDIEDLPPDSSQGTLRGRKTHQDSAMDMS</sequence>
<proteinExistence type="predicted"/>
<name>A0A0C9TI52_PAXIN</name>
<feature type="region of interest" description="Disordered" evidence="1">
    <location>
        <begin position="70"/>
        <end position="97"/>
    </location>
</feature>
<evidence type="ECO:0000256" key="1">
    <source>
        <dbReference type="SAM" id="MobiDB-lite"/>
    </source>
</evidence>
<feature type="region of interest" description="Disordered" evidence="1">
    <location>
        <begin position="191"/>
        <end position="221"/>
    </location>
</feature>
<protein>
    <submittedName>
        <fullName evidence="2">Uncharacterized protein</fullName>
    </submittedName>
</protein>